<dbReference type="OrthoDB" id="2376696at2"/>
<dbReference type="Pfam" id="PF11007">
    <property type="entry name" value="CotJA"/>
    <property type="match status" value="1"/>
</dbReference>
<sequence length="100" mass="11208">MSETDQPRVRSETKAIKGPIQAAAEVPQSYNQERSYVPFRGLYDPCPPRGPRTYVVPPNQYITFQPPNLPQFTPAEALVYGTLWPALFSPYRPQRGGGAQ</sequence>
<reference evidence="2 3" key="1">
    <citation type="submission" date="2017-04" db="EMBL/GenBank/DDBJ databases">
        <authorList>
            <person name="Afonso C.L."/>
            <person name="Miller P.J."/>
            <person name="Scott M.A."/>
            <person name="Spackman E."/>
            <person name="Goraichik I."/>
            <person name="Dimitrov K.M."/>
            <person name="Suarez D.L."/>
            <person name="Swayne D.E."/>
        </authorList>
    </citation>
    <scope>NUCLEOTIDE SEQUENCE [LARGE SCALE GENOMIC DNA]</scope>
    <source>
        <strain evidence="2 3">11</strain>
    </source>
</reference>
<evidence type="ECO:0000313" key="2">
    <source>
        <dbReference type="EMBL" id="SMG15073.1"/>
    </source>
</evidence>
<dbReference type="STRING" id="1852522.SAMN06295960_0528"/>
<keyword evidence="2" id="KW-0167">Capsid protein</keyword>
<accession>A0A1X7IKP5</accession>
<keyword evidence="3" id="KW-1185">Reference proteome</keyword>
<dbReference type="EMBL" id="FXAZ01000001">
    <property type="protein sequence ID" value="SMG15073.1"/>
    <property type="molecule type" value="Genomic_DNA"/>
</dbReference>
<dbReference type="InterPro" id="IPR020256">
    <property type="entry name" value="Spore_coat_CotJA"/>
</dbReference>
<feature type="compositionally biased region" description="Basic and acidic residues" evidence="1">
    <location>
        <begin position="1"/>
        <end position="15"/>
    </location>
</feature>
<evidence type="ECO:0000313" key="3">
    <source>
        <dbReference type="Proteomes" id="UP000193834"/>
    </source>
</evidence>
<name>A0A1X7IKP5_9BACL</name>
<feature type="region of interest" description="Disordered" evidence="1">
    <location>
        <begin position="1"/>
        <end position="22"/>
    </location>
</feature>
<dbReference type="AlphaFoldDB" id="A0A1X7IKP5"/>
<dbReference type="Proteomes" id="UP000193834">
    <property type="component" value="Unassembled WGS sequence"/>
</dbReference>
<evidence type="ECO:0000256" key="1">
    <source>
        <dbReference type="SAM" id="MobiDB-lite"/>
    </source>
</evidence>
<protein>
    <submittedName>
        <fullName evidence="2">Spore coat protein JA</fullName>
    </submittedName>
</protein>
<keyword evidence="2" id="KW-0946">Virion</keyword>
<gene>
    <name evidence="2" type="ORF">SAMN06295960_0528</name>
</gene>
<organism evidence="2 3">
    <name type="scientific">Paenibacillus aquistagni</name>
    <dbReference type="NCBI Taxonomy" id="1852522"/>
    <lineage>
        <taxon>Bacteria</taxon>
        <taxon>Bacillati</taxon>
        <taxon>Bacillota</taxon>
        <taxon>Bacilli</taxon>
        <taxon>Bacillales</taxon>
        <taxon>Paenibacillaceae</taxon>
        <taxon>Paenibacillus</taxon>
    </lineage>
</organism>
<proteinExistence type="predicted"/>